<reference evidence="1 2" key="1">
    <citation type="submission" date="2019-11" db="EMBL/GenBank/DDBJ databases">
        <authorList>
            <person name="Im W.T."/>
        </authorList>
    </citation>
    <scope>NUCLEOTIDE SEQUENCE [LARGE SCALE GENOMIC DNA]</scope>
    <source>
        <strain evidence="1 2">SB-02</strain>
    </source>
</reference>
<dbReference type="AlphaFoldDB" id="A0A6I6G8Q6"/>
<evidence type="ECO:0000313" key="1">
    <source>
        <dbReference type="EMBL" id="QGW28897.1"/>
    </source>
</evidence>
<dbReference type="KEGG" id="fls:GLV81_13040"/>
<dbReference type="Proteomes" id="UP000426027">
    <property type="component" value="Chromosome"/>
</dbReference>
<gene>
    <name evidence="1" type="ORF">GLV81_13040</name>
</gene>
<name>A0A6I6G8Q6_9BACT</name>
<dbReference type="RefSeq" id="WP_157479250.1">
    <property type="nucleotide sequence ID" value="NZ_CP046566.1"/>
</dbReference>
<organism evidence="1 2">
    <name type="scientific">Phnomibacter ginsenosidimutans</name>
    <dbReference type="NCBI Taxonomy" id="2676868"/>
    <lineage>
        <taxon>Bacteria</taxon>
        <taxon>Pseudomonadati</taxon>
        <taxon>Bacteroidota</taxon>
        <taxon>Chitinophagia</taxon>
        <taxon>Chitinophagales</taxon>
        <taxon>Chitinophagaceae</taxon>
        <taxon>Phnomibacter</taxon>
    </lineage>
</organism>
<sequence length="202" mass="23438">MKNFAEEIAYLYFRLNGFFLLDNYVSHKSENNDRGHADNDLIGIRTKHVTEIVGLKEIEDTDEIIRDFMKGSKMLGLICEIKGGENRISSLSDSKLKSCIKRLGLLDSEEEQKAISVLKKKEIFSNEEITIIKIFASTARNQSNLDGWYKIELDHMISFLKDRIQRYPEKQKGWNHNSSSMLQYLLYEQRTNPAKKAKPKSK</sequence>
<protein>
    <submittedName>
        <fullName evidence="1">Uncharacterized protein</fullName>
    </submittedName>
</protein>
<keyword evidence="2" id="KW-1185">Reference proteome</keyword>
<evidence type="ECO:0000313" key="2">
    <source>
        <dbReference type="Proteomes" id="UP000426027"/>
    </source>
</evidence>
<accession>A0A6I6G8Q6</accession>
<dbReference type="EMBL" id="CP046566">
    <property type="protein sequence ID" value="QGW28897.1"/>
    <property type="molecule type" value="Genomic_DNA"/>
</dbReference>
<proteinExistence type="predicted"/>